<dbReference type="AlphaFoldDB" id="A0A916NNZ7"/>
<keyword evidence="10" id="KW-1185">Reference proteome</keyword>
<organism evidence="9 10">
    <name type="scientific">Leucobacter soli</name>
    <dbReference type="NCBI Taxonomy" id="2812850"/>
    <lineage>
        <taxon>Bacteria</taxon>
        <taxon>Bacillati</taxon>
        <taxon>Actinomycetota</taxon>
        <taxon>Actinomycetes</taxon>
        <taxon>Micrococcales</taxon>
        <taxon>Microbacteriaceae</taxon>
        <taxon>Leucobacter</taxon>
    </lineage>
</organism>
<protein>
    <submittedName>
        <fullName evidence="9">Decaprenyl-phosphate N-acetylglucosaminephosphotransferase</fullName>
        <ecNumber evidence="9">2.7.8.35</ecNumber>
    </submittedName>
</protein>
<feature type="binding site" evidence="7">
    <location>
        <position position="159"/>
    </location>
    <ligand>
        <name>Mg(2+)</name>
        <dbReference type="ChEBI" id="CHEBI:18420"/>
    </ligand>
</feature>
<dbReference type="EC" id="2.7.8.35" evidence="9"/>
<keyword evidence="4 8" id="KW-0812">Transmembrane</keyword>
<comment type="subcellular location">
    <subcellularLocation>
        <location evidence="1">Cell membrane</location>
        <topology evidence="1">Multi-pass membrane protein</topology>
    </subcellularLocation>
</comment>
<evidence type="ECO:0000313" key="10">
    <source>
        <dbReference type="Proteomes" id="UP000693892"/>
    </source>
</evidence>
<keyword evidence="7" id="KW-0479">Metal-binding</keyword>
<keyword evidence="2" id="KW-1003">Cell membrane</keyword>
<evidence type="ECO:0000256" key="1">
    <source>
        <dbReference type="ARBA" id="ARBA00004651"/>
    </source>
</evidence>
<keyword evidence="3 9" id="KW-0808">Transferase</keyword>
<gene>
    <name evidence="9" type="primary">wecA</name>
    <name evidence="9" type="ORF">LEUCIP111803_01965</name>
</gene>
<dbReference type="Proteomes" id="UP000693892">
    <property type="component" value="Unassembled WGS sequence"/>
</dbReference>
<evidence type="ECO:0000256" key="8">
    <source>
        <dbReference type="SAM" id="Phobius"/>
    </source>
</evidence>
<dbReference type="RefSeq" id="WP_218115901.1">
    <property type="nucleotide sequence ID" value="NZ_CAJVAP010000023.1"/>
</dbReference>
<feature type="transmembrane region" description="Helical" evidence="8">
    <location>
        <begin position="340"/>
        <end position="362"/>
    </location>
</feature>
<evidence type="ECO:0000256" key="4">
    <source>
        <dbReference type="ARBA" id="ARBA00022692"/>
    </source>
</evidence>
<feature type="transmembrane region" description="Helical" evidence="8">
    <location>
        <begin position="260"/>
        <end position="284"/>
    </location>
</feature>
<dbReference type="CDD" id="cd06853">
    <property type="entry name" value="GT_WecA_like"/>
    <property type="match status" value="1"/>
</dbReference>
<keyword evidence="5 8" id="KW-1133">Transmembrane helix</keyword>
<dbReference type="InterPro" id="IPR000715">
    <property type="entry name" value="Glycosyl_transferase_4"/>
</dbReference>
<evidence type="ECO:0000256" key="3">
    <source>
        <dbReference type="ARBA" id="ARBA00022679"/>
    </source>
</evidence>
<name>A0A916NNZ7_9MICO</name>
<feature type="binding site" evidence="7">
    <location>
        <position position="227"/>
    </location>
    <ligand>
        <name>Mg(2+)</name>
        <dbReference type="ChEBI" id="CHEBI:18420"/>
    </ligand>
</feature>
<feature type="transmembrane region" description="Helical" evidence="8">
    <location>
        <begin position="80"/>
        <end position="97"/>
    </location>
</feature>
<evidence type="ECO:0000256" key="6">
    <source>
        <dbReference type="ARBA" id="ARBA00023136"/>
    </source>
</evidence>
<comment type="cofactor">
    <cofactor evidence="7">
        <name>Mg(2+)</name>
        <dbReference type="ChEBI" id="CHEBI:18420"/>
    </cofactor>
</comment>
<keyword evidence="7" id="KW-0460">Magnesium</keyword>
<evidence type="ECO:0000313" key="9">
    <source>
        <dbReference type="EMBL" id="CAG7616210.1"/>
    </source>
</evidence>
<dbReference type="GO" id="GO:0044038">
    <property type="term" value="P:cell wall macromolecule biosynthetic process"/>
    <property type="evidence" value="ECO:0007669"/>
    <property type="project" value="TreeGrafter"/>
</dbReference>
<keyword evidence="6 8" id="KW-0472">Membrane</keyword>
<sequence length="389" mass="41797">MLFSFLLVAAVAALVTAIASFGVLRLSRRWQLAPELRERDVHTTPTPRLGGVAMFLGLLAAMIAATVFTDLVDRQGEAPRLWAIFGACSLIALVGILDDLLDLDWMLKLAAQLAAAGLLAWQGVQIVSVPFGNTLIVASPALNFVLTVFLMTLVMNAVNFVDGLDGLVAGVAIIANAVFFIYTQLLAAETGGDASITFAALMAATVVGMAVGFLPFNWHRARMFMGDTGALLIGLLMAVSTVSVTGQLNPGSLDQKLVLASYIPIILPIAVLAMPLADFTLAVLRRLRAGKSPFSADRRHLHHRLLDMGHSPVQAVFIFYLWTAMISAACLLVFTTQSFFWPAVVAATGGVLCLVVTLTPAVRVRRWLTQRGLLRLTRSENTADERIAK</sequence>
<proteinExistence type="predicted"/>
<feature type="transmembrane region" description="Helical" evidence="8">
    <location>
        <begin position="167"/>
        <end position="188"/>
    </location>
</feature>
<feature type="transmembrane region" description="Helical" evidence="8">
    <location>
        <begin position="6"/>
        <end position="27"/>
    </location>
</feature>
<feature type="transmembrane region" description="Helical" evidence="8">
    <location>
        <begin position="109"/>
        <end position="129"/>
    </location>
</feature>
<dbReference type="GO" id="GO:0005886">
    <property type="term" value="C:plasma membrane"/>
    <property type="evidence" value="ECO:0007669"/>
    <property type="project" value="UniProtKB-SubCell"/>
</dbReference>
<feature type="transmembrane region" description="Helical" evidence="8">
    <location>
        <begin position="313"/>
        <end position="334"/>
    </location>
</feature>
<comment type="caution">
    <text evidence="9">The sequence shown here is derived from an EMBL/GenBank/DDBJ whole genome shotgun (WGS) entry which is preliminary data.</text>
</comment>
<dbReference type="GO" id="GO:0071555">
    <property type="term" value="P:cell wall organization"/>
    <property type="evidence" value="ECO:0007669"/>
    <property type="project" value="TreeGrafter"/>
</dbReference>
<dbReference type="PANTHER" id="PTHR22926">
    <property type="entry name" value="PHOSPHO-N-ACETYLMURAMOYL-PENTAPEPTIDE-TRANSFERASE"/>
    <property type="match status" value="1"/>
</dbReference>
<dbReference type="GO" id="GO:0016780">
    <property type="term" value="F:phosphotransferase activity, for other substituted phosphate groups"/>
    <property type="evidence" value="ECO:0007669"/>
    <property type="project" value="InterPro"/>
</dbReference>
<evidence type="ECO:0000256" key="2">
    <source>
        <dbReference type="ARBA" id="ARBA00022475"/>
    </source>
</evidence>
<evidence type="ECO:0000256" key="7">
    <source>
        <dbReference type="PIRSR" id="PIRSR600715-1"/>
    </source>
</evidence>
<accession>A0A916NNZ7</accession>
<feature type="transmembrane region" description="Helical" evidence="8">
    <location>
        <begin position="228"/>
        <end position="248"/>
    </location>
</feature>
<dbReference type="GO" id="GO:0046872">
    <property type="term" value="F:metal ion binding"/>
    <property type="evidence" value="ECO:0007669"/>
    <property type="project" value="UniProtKB-KW"/>
</dbReference>
<feature type="transmembrane region" description="Helical" evidence="8">
    <location>
        <begin position="135"/>
        <end position="155"/>
    </location>
</feature>
<evidence type="ECO:0000256" key="5">
    <source>
        <dbReference type="ARBA" id="ARBA00022989"/>
    </source>
</evidence>
<dbReference type="Pfam" id="PF00953">
    <property type="entry name" value="Glycos_transf_4"/>
    <property type="match status" value="1"/>
</dbReference>
<dbReference type="EMBL" id="CAJVAP010000023">
    <property type="protein sequence ID" value="CAG7616210.1"/>
    <property type="molecule type" value="Genomic_DNA"/>
</dbReference>
<reference evidence="9" key="1">
    <citation type="submission" date="2021-06" db="EMBL/GenBank/DDBJ databases">
        <authorList>
            <person name="Criscuolo A."/>
        </authorList>
    </citation>
    <scope>NUCLEOTIDE SEQUENCE</scope>
    <source>
        <strain evidence="9">CIP111803</strain>
    </source>
</reference>
<feature type="transmembrane region" description="Helical" evidence="8">
    <location>
        <begin position="194"/>
        <end position="216"/>
    </location>
</feature>
<dbReference type="PANTHER" id="PTHR22926:SF3">
    <property type="entry name" value="UNDECAPRENYL-PHOSPHATE ALPHA-N-ACETYLGLUCOSAMINYL 1-PHOSPHATE TRANSFERASE"/>
    <property type="match status" value="1"/>
</dbReference>
<feature type="transmembrane region" description="Helical" evidence="8">
    <location>
        <begin position="48"/>
        <end position="68"/>
    </location>
</feature>
<dbReference type="GO" id="GO:0009103">
    <property type="term" value="P:lipopolysaccharide biosynthetic process"/>
    <property type="evidence" value="ECO:0007669"/>
    <property type="project" value="TreeGrafter"/>
</dbReference>